<dbReference type="Proteomes" id="UP000236740">
    <property type="component" value="Unassembled WGS sequence"/>
</dbReference>
<protein>
    <submittedName>
        <fullName evidence="1">Uncharacterized protein</fullName>
    </submittedName>
</protein>
<keyword evidence="2" id="KW-1185">Reference proteome</keyword>
<gene>
    <name evidence="1" type="ORF">SAMN04488133_3115</name>
</gene>
<evidence type="ECO:0000313" key="2">
    <source>
        <dbReference type="Proteomes" id="UP000236740"/>
    </source>
</evidence>
<sequence length="359" mass="41739">MSHTARRFTEQAIPVGQFFKTIANGYYWAYEYGRDQNMGLDNSVAPTSEINSDEQSVWGLNLAEASNDSDVERLKEHIIYATLEFAVENRGQLLGFFRNRSGSDRIYAEKAFRNLTNAWRDEYCLSDPVDAGPEERMKTAEWRITMCYYALYKSASAIIRTKDDSELSNSHQATLRKHSNQFMSSRTRGLYGYPFNFAPSSGQFFDFRKPFPYFIGVEDEEWIPEIRNQREEKYSNHYERQMNAVYSKAKNISTWDNGRDTSTFYHVFKLLREWANYEHGGIFSRLYGPGYIKFIDRAVRLLAYSAISTAEVALICAFGIDKFGRELRYYQESCEEGVSEGAAHVADRYKIYQRALDDF</sequence>
<name>A0A1H6C0W6_9EURY</name>
<proteinExistence type="predicted"/>
<accession>A0A1H6C0W6</accession>
<dbReference type="AlphaFoldDB" id="A0A1H6C0W6"/>
<reference evidence="1 2" key="1">
    <citation type="submission" date="2016-10" db="EMBL/GenBank/DDBJ databases">
        <authorList>
            <person name="de Groot N.N."/>
        </authorList>
    </citation>
    <scope>NUCLEOTIDE SEQUENCE [LARGE SCALE GENOMIC DNA]</scope>
    <source>
        <strain evidence="1 2">CGMCC 1.10331</strain>
    </source>
</reference>
<dbReference type="EMBL" id="FNVN01000006">
    <property type="protein sequence ID" value="SEG66610.1"/>
    <property type="molecule type" value="Genomic_DNA"/>
</dbReference>
<organism evidence="1 2">
    <name type="scientific">Halobellus limi</name>
    <dbReference type="NCBI Taxonomy" id="699433"/>
    <lineage>
        <taxon>Archaea</taxon>
        <taxon>Methanobacteriati</taxon>
        <taxon>Methanobacteriota</taxon>
        <taxon>Stenosarchaea group</taxon>
        <taxon>Halobacteria</taxon>
        <taxon>Halobacteriales</taxon>
        <taxon>Haloferacaceae</taxon>
        <taxon>Halobellus</taxon>
    </lineage>
</organism>
<evidence type="ECO:0000313" key="1">
    <source>
        <dbReference type="EMBL" id="SEG66610.1"/>
    </source>
</evidence>